<feature type="binding site" evidence="5">
    <location>
        <position position="66"/>
    </location>
    <ligand>
        <name>Mg(2+)</name>
        <dbReference type="ChEBI" id="CHEBI:18420"/>
        <label>1</label>
        <note>catalytic</note>
    </ligand>
</feature>
<comment type="cofactor">
    <cofactor evidence="1 5">
        <name>Mg(2+)</name>
        <dbReference type="ChEBI" id="CHEBI:18420"/>
    </cofactor>
</comment>
<dbReference type="Gene3D" id="3.40.190.80">
    <property type="match status" value="1"/>
</dbReference>
<dbReference type="PANTHER" id="PTHR20854">
    <property type="entry name" value="INOSITOL MONOPHOSPHATASE"/>
    <property type="match status" value="1"/>
</dbReference>
<reference evidence="7" key="1">
    <citation type="submission" date="2016-09" db="EMBL/GenBank/DDBJ databases">
        <title>Draft genome sequence of a novel species of the family Streptococcaceae isolated from flowers.</title>
        <authorList>
            <person name="Chuah L.-O."/>
            <person name="Yap K.-P."/>
            <person name="Thong K.L."/>
            <person name="Liong M.T."/>
            <person name="Ahmad R."/>
            <person name="Rusul G."/>
        </authorList>
    </citation>
    <scope>NUCLEOTIDE SEQUENCE [LARGE SCALE GENOMIC DNA]</scope>
    <source>
        <strain evidence="7">DF1</strain>
    </source>
</reference>
<keyword evidence="3" id="KW-0378">Hydrolase</keyword>
<evidence type="ECO:0000256" key="3">
    <source>
        <dbReference type="ARBA" id="ARBA00022801"/>
    </source>
</evidence>
<evidence type="ECO:0000256" key="4">
    <source>
        <dbReference type="ARBA" id="ARBA00022842"/>
    </source>
</evidence>
<keyword evidence="4 5" id="KW-0460">Magnesium</keyword>
<evidence type="ECO:0000256" key="5">
    <source>
        <dbReference type="PIRSR" id="PIRSR600760-2"/>
    </source>
</evidence>
<organism evidence="6 7">
    <name type="scientific">Floricoccus tropicus</name>
    <dbReference type="NCBI Taxonomy" id="1859473"/>
    <lineage>
        <taxon>Bacteria</taxon>
        <taxon>Bacillati</taxon>
        <taxon>Bacillota</taxon>
        <taxon>Bacilli</taxon>
        <taxon>Lactobacillales</taxon>
        <taxon>Streptococcaceae</taxon>
        <taxon>Floricoccus</taxon>
    </lineage>
</organism>
<feature type="binding site" evidence="5">
    <location>
        <position position="86"/>
    </location>
    <ligand>
        <name>Mg(2+)</name>
        <dbReference type="ChEBI" id="CHEBI:18420"/>
        <label>1</label>
        <note>catalytic</note>
    </ligand>
</feature>
<dbReference type="PROSITE" id="PS00629">
    <property type="entry name" value="IMP_1"/>
    <property type="match status" value="1"/>
</dbReference>
<sequence length="250" mass="28316">MKNKLDLAKAWTIEAGQYIRENMHNDLEIDEKTNHTDLVTNMDKSVQDKLVSCIKKKFPEDNILAEENNLRHSIAKGNVWVIDPIDGTSNFVSQKDNFAVMIAYFENGVGKFGIILDVMKENLYWGDGKKVFRNNDELQKPKINLMHSVIGVNSYMYRTNDHGLLDYSENTLGVRILGSAGIEYTKLIEGKISGYFSNLSPWDYAAGTIILSAFDYVTEAISGGNPKYDGREKVFTVEKSNLPLVREFIN</sequence>
<name>A0A1E8GQS8_9LACT</name>
<dbReference type="CDD" id="cd01637">
    <property type="entry name" value="IMPase_like"/>
    <property type="match status" value="1"/>
</dbReference>
<feature type="binding site" evidence="5">
    <location>
        <position position="203"/>
    </location>
    <ligand>
        <name>Mg(2+)</name>
        <dbReference type="ChEBI" id="CHEBI:18420"/>
        <label>1</label>
        <note>catalytic</note>
    </ligand>
</feature>
<accession>A0A1E8GQS8</accession>
<comment type="caution">
    <text evidence="6">The sequence shown here is derived from an EMBL/GenBank/DDBJ whole genome shotgun (WGS) entry which is preliminary data.</text>
</comment>
<dbReference type="EMBL" id="MKIR01000001">
    <property type="protein sequence ID" value="OFI50602.1"/>
    <property type="molecule type" value="Genomic_DNA"/>
</dbReference>
<dbReference type="PANTHER" id="PTHR20854:SF4">
    <property type="entry name" value="INOSITOL-1-MONOPHOSPHATASE-RELATED"/>
    <property type="match status" value="1"/>
</dbReference>
<protein>
    <submittedName>
        <fullName evidence="6">Inositol monophosphatase</fullName>
    </submittedName>
</protein>
<dbReference type="GO" id="GO:0046872">
    <property type="term" value="F:metal ion binding"/>
    <property type="evidence" value="ECO:0007669"/>
    <property type="project" value="UniProtKB-KW"/>
</dbReference>
<feature type="binding site" evidence="5">
    <location>
        <position position="83"/>
    </location>
    <ligand>
        <name>Mg(2+)</name>
        <dbReference type="ChEBI" id="CHEBI:18420"/>
        <label>1</label>
        <note>catalytic</note>
    </ligand>
</feature>
<dbReference type="OrthoDB" id="9772456at2"/>
<dbReference type="SUPFAM" id="SSF56655">
    <property type="entry name" value="Carbohydrate phosphatase"/>
    <property type="match status" value="1"/>
</dbReference>
<dbReference type="InterPro" id="IPR020583">
    <property type="entry name" value="Inositol_monoP_metal-BS"/>
</dbReference>
<dbReference type="Proteomes" id="UP000178622">
    <property type="component" value="Unassembled WGS sequence"/>
</dbReference>
<keyword evidence="2 5" id="KW-0479">Metal-binding</keyword>
<dbReference type="PRINTS" id="PR00377">
    <property type="entry name" value="IMPHPHTASES"/>
</dbReference>
<evidence type="ECO:0000256" key="1">
    <source>
        <dbReference type="ARBA" id="ARBA00001946"/>
    </source>
</evidence>
<feature type="binding site" evidence="5">
    <location>
        <position position="85"/>
    </location>
    <ligand>
        <name>Mg(2+)</name>
        <dbReference type="ChEBI" id="CHEBI:18420"/>
        <label>1</label>
        <note>catalytic</note>
    </ligand>
</feature>
<evidence type="ECO:0000313" key="6">
    <source>
        <dbReference type="EMBL" id="OFI50602.1"/>
    </source>
</evidence>
<dbReference type="FunFam" id="3.30.540.10:FF:000003">
    <property type="entry name" value="Inositol-1-monophosphatase"/>
    <property type="match status" value="1"/>
</dbReference>
<proteinExistence type="predicted"/>
<evidence type="ECO:0000313" key="7">
    <source>
        <dbReference type="Proteomes" id="UP000178622"/>
    </source>
</evidence>
<gene>
    <name evidence="6" type="ORF">BG261_01410</name>
</gene>
<dbReference type="Pfam" id="PF00459">
    <property type="entry name" value="Inositol_P"/>
    <property type="match status" value="1"/>
</dbReference>
<dbReference type="GO" id="GO:0006020">
    <property type="term" value="P:inositol metabolic process"/>
    <property type="evidence" value="ECO:0007669"/>
    <property type="project" value="TreeGrafter"/>
</dbReference>
<keyword evidence="7" id="KW-1185">Reference proteome</keyword>
<dbReference type="InterPro" id="IPR000760">
    <property type="entry name" value="Inositol_monophosphatase-like"/>
</dbReference>
<evidence type="ECO:0000256" key="2">
    <source>
        <dbReference type="ARBA" id="ARBA00022723"/>
    </source>
</evidence>
<dbReference type="GO" id="GO:0008934">
    <property type="term" value="F:inositol monophosphate 1-phosphatase activity"/>
    <property type="evidence" value="ECO:0007669"/>
    <property type="project" value="TreeGrafter"/>
</dbReference>
<dbReference type="GO" id="GO:0007165">
    <property type="term" value="P:signal transduction"/>
    <property type="evidence" value="ECO:0007669"/>
    <property type="project" value="TreeGrafter"/>
</dbReference>
<dbReference type="Gene3D" id="3.30.540.10">
    <property type="entry name" value="Fructose-1,6-Bisphosphatase, subunit A, domain 1"/>
    <property type="match status" value="1"/>
</dbReference>
<dbReference type="STRING" id="1859473.BG261_01410"/>
<dbReference type="AlphaFoldDB" id="A0A1E8GQS8"/>